<accession>A0ACC2NBM5</accession>
<reference evidence="1" key="1">
    <citation type="submission" date="2023-04" db="EMBL/GenBank/DDBJ databases">
        <title>A chromosome-level genome assembly of the parasitoid wasp Eretmocerus hayati.</title>
        <authorList>
            <person name="Zhong Y."/>
            <person name="Liu S."/>
            <person name="Liu Y."/>
        </authorList>
    </citation>
    <scope>NUCLEOTIDE SEQUENCE</scope>
    <source>
        <strain evidence="1">ZJU_SS_LIU_2023</strain>
    </source>
</reference>
<organism evidence="1 2">
    <name type="scientific">Eretmocerus hayati</name>
    <dbReference type="NCBI Taxonomy" id="131215"/>
    <lineage>
        <taxon>Eukaryota</taxon>
        <taxon>Metazoa</taxon>
        <taxon>Ecdysozoa</taxon>
        <taxon>Arthropoda</taxon>
        <taxon>Hexapoda</taxon>
        <taxon>Insecta</taxon>
        <taxon>Pterygota</taxon>
        <taxon>Neoptera</taxon>
        <taxon>Endopterygota</taxon>
        <taxon>Hymenoptera</taxon>
        <taxon>Apocrita</taxon>
        <taxon>Proctotrupomorpha</taxon>
        <taxon>Chalcidoidea</taxon>
        <taxon>Aphelinidae</taxon>
        <taxon>Aphelininae</taxon>
        <taxon>Eretmocerus</taxon>
    </lineage>
</organism>
<protein>
    <submittedName>
        <fullName evidence="1">Uncharacterized protein</fullName>
    </submittedName>
</protein>
<dbReference type="Proteomes" id="UP001239111">
    <property type="component" value="Chromosome 4"/>
</dbReference>
<dbReference type="EMBL" id="CM056744">
    <property type="protein sequence ID" value="KAJ8668619.1"/>
    <property type="molecule type" value="Genomic_DNA"/>
</dbReference>
<name>A0ACC2NBM5_9HYME</name>
<sequence length="114" mass="12224">MSAFQVVASVLLLTLAVLGAPPQDVQKKENADIGLPISATQAQNSSANHLNENPLPAQQQLNVTSPINIQGLLRNLSNNNLDSPSDTNRFFISSNLFNPGNPLMQRILGFFGLA</sequence>
<comment type="caution">
    <text evidence="1">The sequence shown here is derived from an EMBL/GenBank/DDBJ whole genome shotgun (WGS) entry which is preliminary data.</text>
</comment>
<gene>
    <name evidence="1" type="ORF">QAD02_010282</name>
</gene>
<proteinExistence type="predicted"/>
<evidence type="ECO:0000313" key="1">
    <source>
        <dbReference type="EMBL" id="KAJ8668619.1"/>
    </source>
</evidence>
<evidence type="ECO:0000313" key="2">
    <source>
        <dbReference type="Proteomes" id="UP001239111"/>
    </source>
</evidence>
<keyword evidence="2" id="KW-1185">Reference proteome</keyword>